<proteinExistence type="predicted"/>
<dbReference type="AlphaFoldDB" id="A0A1B6KS78"/>
<feature type="non-terminal residue" evidence="2">
    <location>
        <position position="1"/>
    </location>
</feature>
<gene>
    <name evidence="2" type="ORF">g.7572</name>
</gene>
<feature type="compositionally biased region" description="Basic and acidic residues" evidence="1">
    <location>
        <begin position="164"/>
        <end position="179"/>
    </location>
</feature>
<protein>
    <submittedName>
        <fullName evidence="2">Uncharacterized protein</fullName>
    </submittedName>
</protein>
<accession>A0A1B6KS78</accession>
<evidence type="ECO:0000313" key="2">
    <source>
        <dbReference type="EMBL" id="JAT14302.1"/>
    </source>
</evidence>
<evidence type="ECO:0000256" key="1">
    <source>
        <dbReference type="SAM" id="MobiDB-lite"/>
    </source>
</evidence>
<reference evidence="2" key="1">
    <citation type="submission" date="2015-11" db="EMBL/GenBank/DDBJ databases">
        <title>De novo transcriptome assembly of four potential Pierce s Disease insect vectors from Arizona vineyards.</title>
        <authorList>
            <person name="Tassone E.E."/>
        </authorList>
    </citation>
    <scope>NUCLEOTIDE SEQUENCE</scope>
</reference>
<dbReference type="EMBL" id="GEBQ01025675">
    <property type="protein sequence ID" value="JAT14302.1"/>
    <property type="molecule type" value="Transcribed_RNA"/>
</dbReference>
<organism evidence="2">
    <name type="scientific">Graphocephala atropunctata</name>
    <dbReference type="NCBI Taxonomy" id="36148"/>
    <lineage>
        <taxon>Eukaryota</taxon>
        <taxon>Metazoa</taxon>
        <taxon>Ecdysozoa</taxon>
        <taxon>Arthropoda</taxon>
        <taxon>Hexapoda</taxon>
        <taxon>Insecta</taxon>
        <taxon>Pterygota</taxon>
        <taxon>Neoptera</taxon>
        <taxon>Paraneoptera</taxon>
        <taxon>Hemiptera</taxon>
        <taxon>Auchenorrhyncha</taxon>
        <taxon>Membracoidea</taxon>
        <taxon>Cicadellidae</taxon>
        <taxon>Cicadellinae</taxon>
        <taxon>Cicadellini</taxon>
        <taxon>Graphocephala</taxon>
    </lineage>
</organism>
<feature type="region of interest" description="Disordered" evidence="1">
    <location>
        <begin position="151"/>
        <end position="179"/>
    </location>
</feature>
<name>A0A1B6KS78_9HEMI</name>
<feature type="non-terminal residue" evidence="2">
    <location>
        <position position="179"/>
    </location>
</feature>
<sequence length="179" mass="19833">SKESSQTVTTSPFKMSLCKSKKEEPKLADLNFGITFSPIPDSNLKIGPLISNLTEVIRISPGPMFPTGIQPEVCQSSNLKCMDNIPVEDPILNNYLLEEYNGNSEETIIPPSVDSELDIRQFPIFFPHVHPVSPLLPVDTNTILSSMVKSKQSKKAPISLNLKNTKEDKSNKENVFESS</sequence>